<gene>
    <name evidence="7" type="ORF">GPM918_LOCUS762</name>
    <name evidence="8" type="ORF">SRO942_LOCUS763</name>
</gene>
<keyword evidence="3 4" id="KW-0694">RNA-binding</keyword>
<name>A0A813P4Q8_9BILA</name>
<dbReference type="SMART" id="SM00360">
    <property type="entry name" value="RRM"/>
    <property type="match status" value="3"/>
</dbReference>
<evidence type="ECO:0000259" key="6">
    <source>
        <dbReference type="PROSITE" id="PS50102"/>
    </source>
</evidence>
<evidence type="ECO:0000313" key="8">
    <source>
        <dbReference type="EMBL" id="CAF3529195.1"/>
    </source>
</evidence>
<keyword evidence="9" id="KW-1185">Reference proteome</keyword>
<dbReference type="CDD" id="cd12631">
    <property type="entry name" value="RRM1_CELF1_2_Bruno"/>
    <property type="match status" value="1"/>
</dbReference>
<comment type="caution">
    <text evidence="7">The sequence shown here is derived from an EMBL/GenBank/DDBJ whole genome shotgun (WGS) entry which is preliminary data.</text>
</comment>
<keyword evidence="2" id="KW-0677">Repeat</keyword>
<dbReference type="InterPro" id="IPR034196">
    <property type="entry name" value="CELF1/2_RRM1"/>
</dbReference>
<feature type="region of interest" description="Disordered" evidence="5">
    <location>
        <begin position="236"/>
        <end position="345"/>
    </location>
</feature>
<feature type="compositionally biased region" description="Polar residues" evidence="5">
    <location>
        <begin position="242"/>
        <end position="294"/>
    </location>
</feature>
<dbReference type="GO" id="GO:0009967">
    <property type="term" value="P:positive regulation of signal transduction"/>
    <property type="evidence" value="ECO:0007669"/>
    <property type="project" value="UniProtKB-ARBA"/>
</dbReference>
<dbReference type="PANTHER" id="PTHR24012">
    <property type="entry name" value="RNA BINDING PROTEIN"/>
    <property type="match status" value="1"/>
</dbReference>
<feature type="region of interest" description="Disordered" evidence="5">
    <location>
        <begin position="488"/>
        <end position="515"/>
    </location>
</feature>
<evidence type="ECO:0000256" key="5">
    <source>
        <dbReference type="SAM" id="MobiDB-lite"/>
    </source>
</evidence>
<dbReference type="InterPro" id="IPR000504">
    <property type="entry name" value="RRM_dom"/>
</dbReference>
<dbReference type="Pfam" id="PF00076">
    <property type="entry name" value="RRM_1"/>
    <property type="match status" value="3"/>
</dbReference>
<dbReference type="InterPro" id="IPR012677">
    <property type="entry name" value="Nucleotide-bd_a/b_plait_sf"/>
</dbReference>
<dbReference type="AlphaFoldDB" id="A0A813P4Q8"/>
<feature type="compositionally biased region" description="Polar residues" evidence="5">
    <location>
        <begin position="311"/>
        <end position="345"/>
    </location>
</feature>
<feature type="domain" description="RRM" evidence="6">
    <location>
        <begin position="15"/>
        <end position="96"/>
    </location>
</feature>
<evidence type="ECO:0000256" key="2">
    <source>
        <dbReference type="ARBA" id="ARBA00022737"/>
    </source>
</evidence>
<dbReference type="InterPro" id="IPR035979">
    <property type="entry name" value="RBD_domain_sf"/>
</dbReference>
<evidence type="ECO:0000256" key="4">
    <source>
        <dbReference type="PROSITE-ProRule" id="PRU00176"/>
    </source>
</evidence>
<accession>A0A813P4Q8</accession>
<dbReference type="FunFam" id="3.30.70.330:FF:000013">
    <property type="entry name" value="CUGBP Elav-like family member 1 isoform 2"/>
    <property type="match status" value="1"/>
</dbReference>
<dbReference type="Proteomes" id="UP000681722">
    <property type="component" value="Unassembled WGS sequence"/>
</dbReference>
<protein>
    <recommendedName>
        <fullName evidence="6">RRM domain-containing protein</fullName>
    </recommendedName>
</protein>
<feature type="domain" description="RRM" evidence="6">
    <location>
        <begin position="102"/>
        <end position="167"/>
    </location>
</feature>
<dbReference type="GO" id="GO:0010629">
    <property type="term" value="P:negative regulation of gene expression"/>
    <property type="evidence" value="ECO:0007669"/>
    <property type="project" value="UniProtKB-ARBA"/>
</dbReference>
<dbReference type="Gene3D" id="3.30.70.330">
    <property type="match status" value="3"/>
</dbReference>
<dbReference type="Proteomes" id="UP000663829">
    <property type="component" value="Unassembled WGS sequence"/>
</dbReference>
<dbReference type="GO" id="GO:0005737">
    <property type="term" value="C:cytoplasm"/>
    <property type="evidence" value="ECO:0007669"/>
    <property type="project" value="UniProtKB-ARBA"/>
</dbReference>
<dbReference type="SUPFAM" id="SSF54928">
    <property type="entry name" value="RNA-binding domain, RBD"/>
    <property type="match status" value="2"/>
</dbReference>
<feature type="compositionally biased region" description="Low complexity" evidence="5">
    <location>
        <begin position="295"/>
        <end position="310"/>
    </location>
</feature>
<evidence type="ECO:0000313" key="9">
    <source>
        <dbReference type="Proteomes" id="UP000663829"/>
    </source>
</evidence>
<dbReference type="OrthoDB" id="410044at2759"/>
<dbReference type="FunFam" id="3.30.70.330:FF:000383">
    <property type="entry name" value="Sex lethal, isoform D"/>
    <property type="match status" value="1"/>
</dbReference>
<sequence length="515" mass="56450">MNSTTDKREPDPDAIKMFVGQIPRNMSENDLRDIFEIYGQVYQLNILRDKNTSDSKGCCFVTFYTRKAALDAQNALHNLKTLQGMHHPIQMKPADTENRNERKLFIGMISKNLDESSIRNLFLPYGNIEDCTILRDGNGKSRVVKFADTPKDKETKKMQQQFTNTNGIMQQLAAASTLMSPAPMNTYNFIPDIGNLVFLQQLLKQYGFLGNNGSAINFPALNNLLQMLNSNGNKQLPAGIASSPSNMDLSSQYGSTQSLNIPGQDTLSGPLHQMNSPRQNTNNQPNYNDSTLYYANNGAINGNGPNNSAAVTASSNGPLPPASTFQHQLCPNGTSPAQNGGASDTAQNLQGLAALLQLSHNVGLIPNIHSSPPTTNSPVPPAAFPIFQSPSYLASQVAGKPTEGPDGCNLFIYHLPQEYNDTDLAQAFAPFGQIISAKVFIDKLTNRSKCFGFVSFDNVMSAQNAITNMNGFQIGLKRLKVELKKLRNDNNTNHNNNSIKKSPQQQQQQTRVSPF</sequence>
<organism evidence="7 9">
    <name type="scientific">Didymodactylos carnosus</name>
    <dbReference type="NCBI Taxonomy" id="1234261"/>
    <lineage>
        <taxon>Eukaryota</taxon>
        <taxon>Metazoa</taxon>
        <taxon>Spiralia</taxon>
        <taxon>Gnathifera</taxon>
        <taxon>Rotifera</taxon>
        <taxon>Eurotatoria</taxon>
        <taxon>Bdelloidea</taxon>
        <taxon>Philodinida</taxon>
        <taxon>Philodinidae</taxon>
        <taxon>Didymodactylos</taxon>
    </lineage>
</organism>
<comment type="similarity">
    <text evidence="1">Belongs to the CELF/BRUNOL family.</text>
</comment>
<evidence type="ECO:0000256" key="1">
    <source>
        <dbReference type="ARBA" id="ARBA00009621"/>
    </source>
</evidence>
<reference evidence="7" key="1">
    <citation type="submission" date="2021-02" db="EMBL/GenBank/DDBJ databases">
        <authorList>
            <person name="Nowell W R."/>
        </authorList>
    </citation>
    <scope>NUCLEOTIDE SEQUENCE</scope>
</reference>
<dbReference type="PROSITE" id="PS50102">
    <property type="entry name" value="RRM"/>
    <property type="match status" value="3"/>
</dbReference>
<feature type="domain" description="RRM" evidence="6">
    <location>
        <begin position="408"/>
        <end position="486"/>
    </location>
</feature>
<evidence type="ECO:0000313" key="7">
    <source>
        <dbReference type="EMBL" id="CAF0749835.1"/>
    </source>
</evidence>
<proteinExistence type="inferred from homology"/>
<dbReference type="EMBL" id="CAJOBC010000063">
    <property type="protein sequence ID" value="CAF3529195.1"/>
    <property type="molecule type" value="Genomic_DNA"/>
</dbReference>
<dbReference type="GO" id="GO:0003729">
    <property type="term" value="F:mRNA binding"/>
    <property type="evidence" value="ECO:0007669"/>
    <property type="project" value="UniProtKB-ARBA"/>
</dbReference>
<evidence type="ECO:0000256" key="3">
    <source>
        <dbReference type="ARBA" id="ARBA00022884"/>
    </source>
</evidence>
<dbReference type="EMBL" id="CAJNOQ010000063">
    <property type="protein sequence ID" value="CAF0749835.1"/>
    <property type="molecule type" value="Genomic_DNA"/>
</dbReference>